<evidence type="ECO:0000313" key="2">
    <source>
        <dbReference type="Proteomes" id="UP000191154"/>
    </source>
</evidence>
<sequence length="510" mass="59994">MNKSIINLNLITTYPVKWDIYKILRDFIQNFYDSVPNTEFNKRFSYEYYDGNLIMKCSNVSFNYEWLLHIGASSKTNSEDKDFAGYFGEGFKVAALCAMRDYDLGVKTSSSNWSINVIETDITIDGNINKSLAYEIETFEESAEETLLVLNNFKEEYLEVFYSALYSFYYQENPLLGEKIYSNNYCSIYHRSNVQKHGTYPSSYNNLGEGIIFAGLQARGSIKEPLIFCYHKYSDNDRDREFFSDIDNIDIIIKCILEITPDCAMKLLVVFKKYWYSYPKEKYGYRSYYSIIKNLIFKVEQNVNLIKEFNKLYPKLLYAEKIPLSNKKALNERKYCLLWLKKNFDYTLVQDSFKYLNVQSLEEKCKKENILPKITEPTFTEEKYINLLKECVKELFIGFLDLENLPSCNVIRNMEASVSGYASIFDSRVKNKNLWGFTYRYKIDSICIKEKHLKKEVFTDALTVFIHELCHTFGGDKSESFSYALTKALQIVITNNAVVERYKLKWERLE</sequence>
<dbReference type="RefSeq" id="WP_077864765.1">
    <property type="nucleotide sequence ID" value="NZ_LZYZ01000002.1"/>
</dbReference>
<dbReference type="AlphaFoldDB" id="A0A1S8NDH2"/>
<gene>
    <name evidence="1" type="ORF">CLOSAC_13890</name>
</gene>
<reference evidence="1 2" key="1">
    <citation type="submission" date="2016-05" db="EMBL/GenBank/DDBJ databases">
        <title>Microbial solvent formation.</title>
        <authorList>
            <person name="Poehlein A."/>
            <person name="Montoya Solano J.D."/>
            <person name="Flitsch S."/>
            <person name="Krabben P."/>
            <person name="Duerre P."/>
            <person name="Daniel R."/>
        </authorList>
    </citation>
    <scope>NUCLEOTIDE SEQUENCE [LARGE SCALE GENOMIC DNA]</scope>
    <source>
        <strain evidence="1 2">L1-8</strain>
    </source>
</reference>
<comment type="caution">
    <text evidence="1">The sequence shown here is derived from an EMBL/GenBank/DDBJ whole genome shotgun (WGS) entry which is preliminary data.</text>
</comment>
<dbReference type="Proteomes" id="UP000191154">
    <property type="component" value="Unassembled WGS sequence"/>
</dbReference>
<protein>
    <submittedName>
        <fullName evidence="1">Uncharacterized protein</fullName>
    </submittedName>
</protein>
<evidence type="ECO:0000313" key="1">
    <source>
        <dbReference type="EMBL" id="OOM14509.1"/>
    </source>
</evidence>
<name>A0A1S8NDH2_CLOSA</name>
<proteinExistence type="predicted"/>
<dbReference type="EMBL" id="LZYZ01000002">
    <property type="protein sequence ID" value="OOM14509.1"/>
    <property type="molecule type" value="Genomic_DNA"/>
</dbReference>
<organism evidence="1 2">
    <name type="scientific">Clostridium saccharobutylicum</name>
    <dbReference type="NCBI Taxonomy" id="169679"/>
    <lineage>
        <taxon>Bacteria</taxon>
        <taxon>Bacillati</taxon>
        <taxon>Bacillota</taxon>
        <taxon>Clostridia</taxon>
        <taxon>Eubacteriales</taxon>
        <taxon>Clostridiaceae</taxon>
        <taxon>Clostridium</taxon>
    </lineage>
</organism>
<accession>A0A1S8NDH2</accession>